<gene>
    <name evidence="3" type="ORF">FUAX_40660</name>
</gene>
<geneLocation type="plasmid" evidence="3 4">
    <name>pFA1</name>
</geneLocation>
<feature type="transmembrane region" description="Helical" evidence="1">
    <location>
        <begin position="12"/>
        <end position="31"/>
    </location>
</feature>
<dbReference type="PANTHER" id="PTHR34220">
    <property type="entry name" value="SENSOR HISTIDINE KINASE YPDA"/>
    <property type="match status" value="1"/>
</dbReference>
<dbReference type="EMBL" id="AP025315">
    <property type="protein sequence ID" value="BDD11634.1"/>
    <property type="molecule type" value="Genomic_DNA"/>
</dbReference>
<name>A0AAU9CYQ0_9BACT</name>
<sequence>MKGLSPTNKRRVYEFFGLSTLYFVIFILYSYDRKNSNIDWNQIWFFINYIVSALFINYYLMPRFYYRKKYWPFVLGMILTFAFVMITEELLVERLVYPVTRGQSFPGVIHTLAEIAPPIILMVCFKFAWDATRKQHELDELKIAIKESELQFLKNQINPHFLFNNLNNIYSYSLEHSPKTPSIILKLSSVLRYMLYDCREDLVNLESEIEHLRNFTALNELQIENRGEVRFKAKNITSEYRIAPLILTVFVENAFKHSMASQSGDIEININTELNEEGTLNFSCENSFRENPNHAHLNQGIGLENVRKRLALIYPNRHTLRLSKEKEYFRVELELILKLSDS</sequence>
<keyword evidence="3" id="KW-0614">Plasmid</keyword>
<feature type="transmembrane region" description="Helical" evidence="1">
    <location>
        <begin position="43"/>
        <end position="61"/>
    </location>
</feature>
<dbReference type="GO" id="GO:0000155">
    <property type="term" value="F:phosphorelay sensor kinase activity"/>
    <property type="evidence" value="ECO:0007669"/>
    <property type="project" value="InterPro"/>
</dbReference>
<dbReference type="InterPro" id="IPR050640">
    <property type="entry name" value="Bact_2-comp_sensor_kinase"/>
</dbReference>
<accession>A0AAU9CYQ0</accession>
<dbReference type="GO" id="GO:0016020">
    <property type="term" value="C:membrane"/>
    <property type="evidence" value="ECO:0007669"/>
    <property type="project" value="InterPro"/>
</dbReference>
<evidence type="ECO:0000313" key="3">
    <source>
        <dbReference type="EMBL" id="BDD11634.1"/>
    </source>
</evidence>
<dbReference type="Pfam" id="PF06580">
    <property type="entry name" value="His_kinase"/>
    <property type="match status" value="1"/>
</dbReference>
<keyword evidence="1" id="KW-1133">Transmembrane helix</keyword>
<dbReference type="Proteomes" id="UP001348817">
    <property type="component" value="Plasmid pFA1"/>
</dbReference>
<dbReference type="InterPro" id="IPR010559">
    <property type="entry name" value="Sig_transdc_His_kin_internal"/>
</dbReference>
<protein>
    <submittedName>
        <fullName evidence="3">Histidine kinase</fullName>
    </submittedName>
</protein>
<dbReference type="PANTHER" id="PTHR34220:SF7">
    <property type="entry name" value="SENSOR HISTIDINE KINASE YPDA"/>
    <property type="match status" value="1"/>
</dbReference>
<evidence type="ECO:0000313" key="4">
    <source>
        <dbReference type="Proteomes" id="UP001348817"/>
    </source>
</evidence>
<evidence type="ECO:0000259" key="2">
    <source>
        <dbReference type="Pfam" id="PF06580"/>
    </source>
</evidence>
<keyword evidence="4" id="KW-1185">Reference proteome</keyword>
<dbReference type="InterPro" id="IPR036890">
    <property type="entry name" value="HATPase_C_sf"/>
</dbReference>
<reference evidence="3 4" key="1">
    <citation type="submission" date="2021-12" db="EMBL/GenBank/DDBJ databases">
        <title>Genome sequencing of bacteria with rrn-lacking chromosome and rrn-plasmid.</title>
        <authorList>
            <person name="Anda M."/>
            <person name="Iwasaki W."/>
        </authorList>
    </citation>
    <scope>NUCLEOTIDE SEQUENCE [LARGE SCALE GENOMIC DNA]</scope>
    <source>
        <strain evidence="3 4">DSM 100852</strain>
        <plasmid evidence="3 4">pFA1</plasmid>
    </source>
</reference>
<feature type="transmembrane region" description="Helical" evidence="1">
    <location>
        <begin position="107"/>
        <end position="129"/>
    </location>
</feature>
<evidence type="ECO:0000256" key="1">
    <source>
        <dbReference type="SAM" id="Phobius"/>
    </source>
</evidence>
<proteinExistence type="predicted"/>
<feature type="domain" description="Signal transduction histidine kinase internal region" evidence="2">
    <location>
        <begin position="148"/>
        <end position="226"/>
    </location>
</feature>
<keyword evidence="1" id="KW-0472">Membrane</keyword>
<feature type="transmembrane region" description="Helical" evidence="1">
    <location>
        <begin position="70"/>
        <end position="87"/>
    </location>
</feature>
<keyword evidence="3" id="KW-0808">Transferase</keyword>
<dbReference type="AlphaFoldDB" id="A0AAU9CYQ0"/>
<dbReference type="Gene3D" id="3.30.565.10">
    <property type="entry name" value="Histidine kinase-like ATPase, C-terminal domain"/>
    <property type="match status" value="1"/>
</dbReference>
<organism evidence="3 4">
    <name type="scientific">Fulvitalea axinellae</name>
    <dbReference type="NCBI Taxonomy" id="1182444"/>
    <lineage>
        <taxon>Bacteria</taxon>
        <taxon>Pseudomonadati</taxon>
        <taxon>Bacteroidota</taxon>
        <taxon>Cytophagia</taxon>
        <taxon>Cytophagales</taxon>
        <taxon>Persicobacteraceae</taxon>
        <taxon>Fulvitalea</taxon>
    </lineage>
</organism>
<dbReference type="KEGG" id="fax:FUAX_40660"/>
<keyword evidence="1" id="KW-0812">Transmembrane</keyword>
<keyword evidence="3" id="KW-0418">Kinase</keyword>